<dbReference type="HOGENOM" id="CLU_554054_0_0_9"/>
<comment type="caution">
    <text evidence="2">The sequence shown here is derived from an EMBL/GenBank/DDBJ whole genome shotgun (WGS) entry which is preliminary data.</text>
</comment>
<sequence length="495" mass="56525">MIPVMTMEDIHDATETFARYGVPADRIFSEIMRARYLDYVLFLNPSNQQYGISIEDLYDNMKQTAEKLGMYEGDADTYVRVYTLALRVDPMVFAPGVSPMTDEMKALVEYGIERAEKSGKTVLFSGVESYLPYAGRLWDKLADKRLAFVVKSSLWKKRLQLLFPRCRFLLPEDLAHDEVKYDYIFRGTGEGQGEERQLLPLLAEKGSMDWILPYDHFTASGDIPDGIRNDVRRDGRLSGYFDLAMGEREYAFLCFDYGKEGVSIGNMGFAEGKCAFFEQLKMPLSAFQEADEWNYDVYAYNASPALQAILAGNILQMEHTLGKEFDEVKKETIPAGRYQILEAEAVTDSEILKNEEKPVVWDEPREGILLREGDLALTLHKGQFHFIPVGKGEEYVAGKGVFGLRMKGWYTPWFLKLYLDGPVGRLFLETMRSGETYTFSLSRLLRVPLPVSDRQKMEDITENAAKAVSRLAEAEQNWRRVKRESVGMMMGHSTM</sequence>
<dbReference type="PATRIC" id="fig|742743.3.peg.945"/>
<organism evidence="2 3">
    <name type="scientific">Dialister succinatiphilus YIT 11850</name>
    <dbReference type="NCBI Taxonomy" id="742743"/>
    <lineage>
        <taxon>Bacteria</taxon>
        <taxon>Bacillati</taxon>
        <taxon>Bacillota</taxon>
        <taxon>Negativicutes</taxon>
        <taxon>Veillonellales</taxon>
        <taxon>Veillonellaceae</taxon>
        <taxon>Dialister</taxon>
    </lineage>
</organism>
<keyword evidence="3" id="KW-1185">Reference proteome</keyword>
<dbReference type="OrthoDB" id="1633450at2"/>
<dbReference type="Proteomes" id="UP000003277">
    <property type="component" value="Unassembled WGS sequence"/>
</dbReference>
<dbReference type="AlphaFoldDB" id="H1CZY6"/>
<dbReference type="STRING" id="742743.HMPREF9453_00924"/>
<evidence type="ECO:0000256" key="1">
    <source>
        <dbReference type="SAM" id="Coils"/>
    </source>
</evidence>
<keyword evidence="1" id="KW-0175">Coiled coil</keyword>
<feature type="coiled-coil region" evidence="1">
    <location>
        <begin position="457"/>
        <end position="484"/>
    </location>
</feature>
<dbReference type="RefSeq" id="WP_008859420.1">
    <property type="nucleotide sequence ID" value="NZ_JH591187.1"/>
</dbReference>
<evidence type="ECO:0000313" key="2">
    <source>
        <dbReference type="EMBL" id="EHO63144.1"/>
    </source>
</evidence>
<evidence type="ECO:0000313" key="3">
    <source>
        <dbReference type="Proteomes" id="UP000003277"/>
    </source>
</evidence>
<proteinExistence type="predicted"/>
<evidence type="ECO:0008006" key="4">
    <source>
        <dbReference type="Google" id="ProtNLM"/>
    </source>
</evidence>
<name>H1CZY6_9FIRM</name>
<gene>
    <name evidence="2" type="ORF">HMPREF9453_00924</name>
</gene>
<reference evidence="2 3" key="1">
    <citation type="submission" date="2011-11" db="EMBL/GenBank/DDBJ databases">
        <title>The Genome Sequence of Dialister succinatiphilus YIT 11850.</title>
        <authorList>
            <consortium name="The Broad Institute Genome Sequencing Platform"/>
            <person name="Earl A."/>
            <person name="Ward D."/>
            <person name="Feldgarden M."/>
            <person name="Gevers D."/>
            <person name="Morotomi M."/>
            <person name="Young S.K."/>
            <person name="Zeng Q."/>
            <person name="Gargeya S."/>
            <person name="Fitzgerald M."/>
            <person name="Haas B."/>
            <person name="Abouelleil A."/>
            <person name="Alvarado L."/>
            <person name="Arachchi H.M."/>
            <person name="Berlin A."/>
            <person name="Brown A."/>
            <person name="Chapman S.B."/>
            <person name="Dunbar C."/>
            <person name="Gearin G."/>
            <person name="Goldberg J."/>
            <person name="Griggs A."/>
            <person name="Gujja S."/>
            <person name="Heiman D."/>
            <person name="Howarth C."/>
            <person name="Lui A."/>
            <person name="MacDonald P.J.P."/>
            <person name="Montmayeur A."/>
            <person name="Murphy C."/>
            <person name="Neiman D."/>
            <person name="Pearson M."/>
            <person name="Priest M."/>
            <person name="Roberts A."/>
            <person name="Saif S."/>
            <person name="Shea T."/>
            <person name="Sisk P."/>
            <person name="Stolte C."/>
            <person name="Sykes S."/>
            <person name="Wortman J."/>
            <person name="Nusbaum C."/>
            <person name="Birren B."/>
        </authorList>
    </citation>
    <scope>NUCLEOTIDE SEQUENCE [LARGE SCALE GENOMIC DNA]</scope>
    <source>
        <strain evidence="2 3">YIT 11850</strain>
    </source>
</reference>
<accession>H1CZY6</accession>
<dbReference type="EMBL" id="ADLT01000020">
    <property type="protein sequence ID" value="EHO63144.1"/>
    <property type="molecule type" value="Genomic_DNA"/>
</dbReference>
<protein>
    <recommendedName>
        <fullName evidence="4">Type I restriction modification DNA specificity domain-containing protein</fullName>
    </recommendedName>
</protein>